<accession>A0A974NJK9</accession>
<dbReference type="InterPro" id="IPR025202">
    <property type="entry name" value="PLD-like_dom"/>
</dbReference>
<dbReference type="InterPro" id="IPR001736">
    <property type="entry name" value="PLipase_D/transphosphatidylase"/>
</dbReference>
<dbReference type="PANTHER" id="PTHR43856">
    <property type="entry name" value="CARDIOLIPIN HYDROLASE"/>
    <property type="match status" value="1"/>
</dbReference>
<dbReference type="GO" id="GO:0004630">
    <property type="term" value="F:phospholipase D activity"/>
    <property type="evidence" value="ECO:0007669"/>
    <property type="project" value="UniProtKB-EC"/>
</dbReference>
<dbReference type="RefSeq" id="WP_040376341.1">
    <property type="nucleotide sequence ID" value="NZ_CP068053.1"/>
</dbReference>
<dbReference type="AlphaFoldDB" id="A0A974NJK9"/>
<keyword evidence="7" id="KW-0472">Membrane</keyword>
<dbReference type="EC" id="3.1.4.4" evidence="3"/>
<keyword evidence="4" id="KW-0378">Hydrolase</keyword>
<dbReference type="InterPro" id="IPR051406">
    <property type="entry name" value="PLD_domain"/>
</dbReference>
<keyword evidence="7" id="KW-1133">Transmembrane helix</keyword>
<evidence type="ECO:0000256" key="5">
    <source>
        <dbReference type="ARBA" id="ARBA00022963"/>
    </source>
</evidence>
<evidence type="ECO:0000313" key="10">
    <source>
        <dbReference type="Proteomes" id="UP000595254"/>
    </source>
</evidence>
<dbReference type="PANTHER" id="PTHR43856:SF1">
    <property type="entry name" value="MITOCHONDRIAL CARDIOLIPIN HYDROLASE"/>
    <property type="match status" value="1"/>
</dbReference>
<dbReference type="KEGG" id="ppsr:I6J18_15330"/>
<proteinExistence type="inferred from homology"/>
<dbReference type="GO" id="GO:0016042">
    <property type="term" value="P:lipid catabolic process"/>
    <property type="evidence" value="ECO:0007669"/>
    <property type="project" value="UniProtKB-KW"/>
</dbReference>
<evidence type="ECO:0000256" key="1">
    <source>
        <dbReference type="ARBA" id="ARBA00000798"/>
    </source>
</evidence>
<dbReference type="EMBL" id="CP068053">
    <property type="protein sequence ID" value="QQS99014.1"/>
    <property type="molecule type" value="Genomic_DNA"/>
</dbReference>
<dbReference type="PROSITE" id="PS50035">
    <property type="entry name" value="PLD"/>
    <property type="match status" value="1"/>
</dbReference>
<dbReference type="CDD" id="cd09129">
    <property type="entry name" value="PLDc_unchar2_1"/>
    <property type="match status" value="1"/>
</dbReference>
<evidence type="ECO:0000256" key="2">
    <source>
        <dbReference type="ARBA" id="ARBA00008664"/>
    </source>
</evidence>
<keyword evidence="7" id="KW-0812">Transmembrane</keyword>
<feature type="transmembrane region" description="Helical" evidence="7">
    <location>
        <begin position="14"/>
        <end position="33"/>
    </location>
</feature>
<evidence type="ECO:0000256" key="6">
    <source>
        <dbReference type="ARBA" id="ARBA00023098"/>
    </source>
</evidence>
<dbReference type="GO" id="GO:0006793">
    <property type="term" value="P:phosphorus metabolic process"/>
    <property type="evidence" value="ECO:0007669"/>
    <property type="project" value="UniProtKB-ARBA"/>
</dbReference>
<protein>
    <recommendedName>
        <fullName evidence="3">phospholipase D</fullName>
        <ecNumber evidence="3">3.1.4.4</ecNumber>
    </recommendedName>
</protein>
<keyword evidence="10" id="KW-1185">Reference proteome</keyword>
<sequence length="483" mass="55528">MNNKVKKWMKQKRFLAALILLIIVAIVIIYNQYKPLPEGISYEGSVHFVDDVDFIYDLSYKDLNGQYQQEQEIFETIFQAIDEAEEFLVLDMFLFNGYYDEKTKFPKLSQTLTEKIITQKQKKPNLKVVFVTDEVNTNYNAYKSKEIEQLKENGVEVIITNLDKLRDPTPVYSGFYRAYLQWFGESGTGWIPNPMAAEAPKVTVRSYLRLLNIKANHRKLLATEKEALITSANPHDASGFHSNIAFSVKGNIIGDFVKAEQAVADYSNGPKDFPVYHQKQAEQGDVAVQFLTEGKITKHVLQAIQESRKGDQIWIGMFYIADRDVVTSLTEAAQRGVSLNMILDPNQNAFGSEKIGLPNLPVAAEFEKLDNEHIQIRWYNTTKEQYHTKLMLINKKQTNSSLIIGGSANYTSRNLNDYNLEANLKISAPADAEVSQEVNDYFDRIWENRDGHYTVDYKEYQDKLPVFKYIMYRIQKLIGVTTY</sequence>
<name>A0A974NJK9_PERPY</name>
<dbReference type="GO" id="GO:0016891">
    <property type="term" value="F:RNA endonuclease activity producing 5'-phosphomonoesters, hydrolytic mechanism"/>
    <property type="evidence" value="ECO:0007669"/>
    <property type="project" value="TreeGrafter"/>
</dbReference>
<evidence type="ECO:0000313" key="9">
    <source>
        <dbReference type="EMBL" id="QQS99014.1"/>
    </source>
</evidence>
<evidence type="ECO:0000256" key="4">
    <source>
        <dbReference type="ARBA" id="ARBA00022801"/>
    </source>
</evidence>
<dbReference type="Gene3D" id="3.30.870.10">
    <property type="entry name" value="Endonuclease Chain A"/>
    <property type="match status" value="2"/>
</dbReference>
<evidence type="ECO:0000256" key="7">
    <source>
        <dbReference type="SAM" id="Phobius"/>
    </source>
</evidence>
<gene>
    <name evidence="9" type="ORF">I6J18_15330</name>
</gene>
<evidence type="ECO:0000259" key="8">
    <source>
        <dbReference type="PROSITE" id="PS50035"/>
    </source>
</evidence>
<evidence type="ECO:0000256" key="3">
    <source>
        <dbReference type="ARBA" id="ARBA00012027"/>
    </source>
</evidence>
<keyword evidence="6" id="KW-0443">Lipid metabolism</keyword>
<dbReference type="Proteomes" id="UP000595254">
    <property type="component" value="Chromosome"/>
</dbReference>
<organism evidence="9 10">
    <name type="scientific">Peribacillus psychrosaccharolyticus</name>
    <name type="common">Bacillus psychrosaccharolyticus</name>
    <dbReference type="NCBI Taxonomy" id="1407"/>
    <lineage>
        <taxon>Bacteria</taxon>
        <taxon>Bacillati</taxon>
        <taxon>Bacillota</taxon>
        <taxon>Bacilli</taxon>
        <taxon>Bacillales</taxon>
        <taxon>Bacillaceae</taxon>
        <taxon>Peribacillus</taxon>
    </lineage>
</organism>
<keyword evidence="5" id="KW-0442">Lipid degradation</keyword>
<dbReference type="Pfam" id="PF13091">
    <property type="entry name" value="PLDc_2"/>
    <property type="match status" value="1"/>
</dbReference>
<feature type="domain" description="PLD phosphodiesterase" evidence="8">
    <location>
        <begin position="382"/>
        <end position="414"/>
    </location>
</feature>
<reference evidence="9 10" key="1">
    <citation type="submission" date="2021-01" db="EMBL/GenBank/DDBJ databases">
        <title>FDA dAtabase for Regulatory Grade micrObial Sequences (FDA-ARGOS): Supporting development and validation of Infectious Disease Dx tests.</title>
        <authorList>
            <person name="Nelson B."/>
            <person name="Plummer A."/>
            <person name="Tallon L."/>
            <person name="Sadzewicz L."/>
            <person name="Zhao X."/>
            <person name="Boylan J."/>
            <person name="Ott S."/>
            <person name="Bowen H."/>
            <person name="Vavikolanu K."/>
            <person name="Mehta A."/>
            <person name="Aluvathingal J."/>
            <person name="Nadendla S."/>
            <person name="Myers T."/>
            <person name="Yan Y."/>
            <person name="Sichtig H."/>
        </authorList>
    </citation>
    <scope>NUCLEOTIDE SEQUENCE [LARGE SCALE GENOMIC DNA]</scope>
    <source>
        <strain evidence="9 10">FDAARGOS_1161</strain>
    </source>
</reference>
<comment type="similarity">
    <text evidence="2">Belongs to the phospholipase D family.</text>
</comment>
<dbReference type="SUPFAM" id="SSF56024">
    <property type="entry name" value="Phospholipase D/nuclease"/>
    <property type="match status" value="2"/>
</dbReference>
<dbReference type="CDD" id="cd09130">
    <property type="entry name" value="PLDc_unchar2_2"/>
    <property type="match status" value="1"/>
</dbReference>
<comment type="catalytic activity">
    <reaction evidence="1">
        <text>a 1,2-diacyl-sn-glycero-3-phosphocholine + H2O = a 1,2-diacyl-sn-glycero-3-phosphate + choline + H(+)</text>
        <dbReference type="Rhea" id="RHEA:14445"/>
        <dbReference type="ChEBI" id="CHEBI:15354"/>
        <dbReference type="ChEBI" id="CHEBI:15377"/>
        <dbReference type="ChEBI" id="CHEBI:15378"/>
        <dbReference type="ChEBI" id="CHEBI:57643"/>
        <dbReference type="ChEBI" id="CHEBI:58608"/>
        <dbReference type="EC" id="3.1.4.4"/>
    </reaction>
</comment>